<evidence type="ECO:0000313" key="2">
    <source>
        <dbReference type="Proteomes" id="UP000807309"/>
    </source>
</evidence>
<name>A0ABS0CA71_9NOCA</name>
<comment type="caution">
    <text evidence="1">The sequence shown here is derived from an EMBL/GenBank/DDBJ whole genome shotgun (WGS) entry which is preliminary data.</text>
</comment>
<organism evidence="1 2">
    <name type="scientific">Nocardia abscessus</name>
    <dbReference type="NCBI Taxonomy" id="120957"/>
    <lineage>
        <taxon>Bacteria</taxon>
        <taxon>Bacillati</taxon>
        <taxon>Actinomycetota</taxon>
        <taxon>Actinomycetes</taxon>
        <taxon>Mycobacteriales</taxon>
        <taxon>Nocardiaceae</taxon>
        <taxon>Nocardia</taxon>
    </lineage>
</organism>
<accession>A0ABS0CA71</accession>
<protein>
    <submittedName>
        <fullName evidence="1">Uncharacterized protein</fullName>
    </submittedName>
</protein>
<proteinExistence type="predicted"/>
<keyword evidence="2" id="KW-1185">Reference proteome</keyword>
<reference evidence="1 2" key="1">
    <citation type="submission" date="2020-10" db="EMBL/GenBank/DDBJ databases">
        <title>Identification of Nocardia species via Next-generation sequencing and recognition of intraspecies genetic diversity.</title>
        <authorList>
            <person name="Li P."/>
            <person name="Li P."/>
            <person name="Lu B."/>
        </authorList>
    </citation>
    <scope>NUCLEOTIDE SEQUENCE [LARGE SCALE GENOMIC DNA]</scope>
    <source>
        <strain evidence="1 2">N-11</strain>
    </source>
</reference>
<gene>
    <name evidence="1" type="ORF">IU470_19385</name>
</gene>
<evidence type="ECO:0000313" key="1">
    <source>
        <dbReference type="EMBL" id="MBF6227258.1"/>
    </source>
</evidence>
<dbReference type="Proteomes" id="UP000807309">
    <property type="component" value="Unassembled WGS sequence"/>
</dbReference>
<dbReference type="EMBL" id="JADLRE010000014">
    <property type="protein sequence ID" value="MBF6227258.1"/>
    <property type="molecule type" value="Genomic_DNA"/>
</dbReference>
<sequence length="50" mass="5364">MASVTVAEAIRPARKRSPPVSPRFRVTDDALAEALGRAIWLTVYGDAPSP</sequence>